<organism evidence="2 3">
    <name type="scientific">Arthrobotrys conoides</name>
    <dbReference type="NCBI Taxonomy" id="74498"/>
    <lineage>
        <taxon>Eukaryota</taxon>
        <taxon>Fungi</taxon>
        <taxon>Dikarya</taxon>
        <taxon>Ascomycota</taxon>
        <taxon>Pezizomycotina</taxon>
        <taxon>Orbiliomycetes</taxon>
        <taxon>Orbiliales</taxon>
        <taxon>Orbiliaceae</taxon>
        <taxon>Arthrobotrys</taxon>
    </lineage>
</organism>
<keyword evidence="3" id="KW-1185">Reference proteome</keyword>
<reference evidence="2 3" key="1">
    <citation type="submission" date="2019-10" db="EMBL/GenBank/DDBJ databases">
        <authorList>
            <person name="Palmer J.M."/>
        </authorList>
    </citation>
    <scope>NUCLEOTIDE SEQUENCE [LARGE SCALE GENOMIC DNA]</scope>
    <source>
        <strain evidence="2 3">TWF506</strain>
    </source>
</reference>
<comment type="caution">
    <text evidence="2">The sequence shown here is derived from an EMBL/GenBank/DDBJ whole genome shotgun (WGS) entry which is preliminary data.</text>
</comment>
<proteinExistence type="predicted"/>
<evidence type="ECO:0000259" key="1">
    <source>
        <dbReference type="PROSITE" id="PS50181"/>
    </source>
</evidence>
<sequence>MVTTTIETLPNEILLRVFGDIDLDEKRLNVLAKMTRVCKQWKELAQPLLYSRLHLNIYHLQFDEEDDDNDNSWKIRASKIYDDLSPHLLHEGLFLKNSGFVRNLSLDFNNNEDEDEENESETPDDSNLANLVRRLSPFKNVTSLSCKGGGPNVSSKKFWTILSLIESLFPRLQCLNISRVVGWGSGPGEVPAGSILGRNPAGKKTGSIKDIKVSLHVTGSDGHHIDELFGNIVETLGMEAAGLVSKIDLYLEHTGAVRRHRRQAEKLKYLKLTEEDKNDFENKWRVNNLRRLKFVGWEGLYLVPDLIHVDGCFEKLEWLEVTLSNWNIWKDELQRTLSESPTSPTPFPNVETFKIDIRTVAEANRTINSGRKQGSAKWFRDLLNENLVFFPKLREFIVGEWDVRRCDIERKADGEVVIGEDYFFKKPWSPLDEM</sequence>
<feature type="domain" description="F-box" evidence="1">
    <location>
        <begin position="3"/>
        <end position="53"/>
    </location>
</feature>
<dbReference type="Proteomes" id="UP001307849">
    <property type="component" value="Unassembled WGS sequence"/>
</dbReference>
<name>A0AAN8N2Y4_9PEZI</name>
<gene>
    <name evidence="2" type="ORF">TWF506_004315</name>
</gene>
<dbReference type="InterPro" id="IPR001810">
    <property type="entry name" value="F-box_dom"/>
</dbReference>
<dbReference type="AlphaFoldDB" id="A0AAN8N2Y4"/>
<evidence type="ECO:0000313" key="3">
    <source>
        <dbReference type="Proteomes" id="UP001307849"/>
    </source>
</evidence>
<protein>
    <recommendedName>
        <fullName evidence="1">F-box domain-containing protein</fullName>
    </recommendedName>
</protein>
<dbReference type="Gene3D" id="1.20.1280.50">
    <property type="match status" value="1"/>
</dbReference>
<dbReference type="Pfam" id="PF12937">
    <property type="entry name" value="F-box-like"/>
    <property type="match status" value="1"/>
</dbReference>
<dbReference type="PROSITE" id="PS50181">
    <property type="entry name" value="FBOX"/>
    <property type="match status" value="1"/>
</dbReference>
<dbReference type="CDD" id="cd09917">
    <property type="entry name" value="F-box_SF"/>
    <property type="match status" value="1"/>
</dbReference>
<dbReference type="InterPro" id="IPR036047">
    <property type="entry name" value="F-box-like_dom_sf"/>
</dbReference>
<accession>A0AAN8N2Y4</accession>
<dbReference type="SUPFAM" id="SSF81383">
    <property type="entry name" value="F-box domain"/>
    <property type="match status" value="1"/>
</dbReference>
<dbReference type="EMBL" id="JAVHJM010000014">
    <property type="protein sequence ID" value="KAK6498073.1"/>
    <property type="molecule type" value="Genomic_DNA"/>
</dbReference>
<evidence type="ECO:0000313" key="2">
    <source>
        <dbReference type="EMBL" id="KAK6498073.1"/>
    </source>
</evidence>